<evidence type="ECO:0000256" key="2">
    <source>
        <dbReference type="ARBA" id="ARBA00022475"/>
    </source>
</evidence>
<feature type="transmembrane region" description="Helical" evidence="6">
    <location>
        <begin position="621"/>
        <end position="641"/>
    </location>
</feature>
<dbReference type="PANTHER" id="PTHR33406">
    <property type="entry name" value="MEMBRANE PROTEIN MJ1562-RELATED"/>
    <property type="match status" value="1"/>
</dbReference>
<dbReference type="PANTHER" id="PTHR33406:SF13">
    <property type="entry name" value="MEMBRANE PROTEIN YDFJ"/>
    <property type="match status" value="1"/>
</dbReference>
<dbReference type="Pfam" id="PF03176">
    <property type="entry name" value="MMPL"/>
    <property type="match status" value="2"/>
</dbReference>
<feature type="transmembrane region" description="Helical" evidence="6">
    <location>
        <begin position="259"/>
        <end position="277"/>
    </location>
</feature>
<dbReference type="Gene3D" id="1.20.1640.10">
    <property type="entry name" value="Multidrug efflux transporter AcrB transmembrane domain"/>
    <property type="match status" value="2"/>
</dbReference>
<keyword evidence="5 6" id="KW-0472">Membrane</keyword>
<feature type="transmembrane region" description="Helical" evidence="6">
    <location>
        <begin position="232"/>
        <end position="253"/>
    </location>
</feature>
<dbReference type="Proteomes" id="UP000295087">
    <property type="component" value="Unassembled WGS sequence"/>
</dbReference>
<feature type="transmembrane region" description="Helical" evidence="6">
    <location>
        <begin position="403"/>
        <end position="427"/>
    </location>
</feature>
<feature type="transmembrane region" description="Helical" evidence="6">
    <location>
        <begin position="335"/>
        <end position="365"/>
    </location>
</feature>
<feature type="transmembrane region" description="Helical" evidence="6">
    <location>
        <begin position="699"/>
        <end position="718"/>
    </location>
</feature>
<feature type="domain" description="SSD" evidence="7">
    <location>
        <begin position="223"/>
        <end position="360"/>
    </location>
</feature>
<feature type="transmembrane region" description="Helical" evidence="6">
    <location>
        <begin position="38"/>
        <end position="57"/>
    </location>
</feature>
<feature type="transmembrane region" description="Helical" evidence="6">
    <location>
        <begin position="558"/>
        <end position="577"/>
    </location>
</feature>
<organism evidence="8 9">
    <name type="scientific">Nocardia ignorata</name>
    <dbReference type="NCBI Taxonomy" id="145285"/>
    <lineage>
        <taxon>Bacteria</taxon>
        <taxon>Bacillati</taxon>
        <taxon>Actinomycetota</taxon>
        <taxon>Actinomycetes</taxon>
        <taxon>Mycobacteriales</taxon>
        <taxon>Nocardiaceae</taxon>
        <taxon>Nocardia</taxon>
    </lineage>
</organism>
<evidence type="ECO:0000259" key="7">
    <source>
        <dbReference type="PROSITE" id="PS50156"/>
    </source>
</evidence>
<sequence length="753" mass="78674">MNQQQTAVTERSPQKPLPPGSPGLLYRWGVLMARRRRAVLAIWALLLAVCAVAYPLLEDRLGAMDFGVEGSESTEVDRLVAQHFPQFGAEQAVIVLRSSALTADDSDFRAAITHTVTAAKQVEGVVDVVGPYEGLPGSQISADGHVAIALAGMDGDMAERARVARDLQVAITTTGDDSVEVGLTGYSAVQNAATELQNADLARAEAIGIPVALVLLVLALGALAAAAVPIGVAIAGLLTAVGVLFGLTTVTAFDSLTVAMATMVGLGVGIDYAMFIVSRFREELAHHTVADHAAIASAVGRSLATAGKTILVSGLVVMISLCALIIIQAPIFRGIAIGVATAVTSMLVVAITLLPALLAALGPAVNRGALPARWRPADSTTDLPGASLGRWARWAYLVMRRPVLFGTAAVAVLIIAALPIFGIRYGLDMGTSALDDTPTGRATTALTTSFPAGSLAPVEIIATGPGGTPLTGDAPERVNRFLTEIADDDRIDTVLPTQLNDGRVLAMAIPSVAFDSMQATDLIRDLRIAAADSVGVEIRIGGSTAEFVDLSDEMTTKLPLVVALVLTASLIFLIAAFRSIALPIKAIAMNLLATGAALGITVAVFQWGLGESILDFTSPGFVQVYLPTVVFALLFGLSMDYEVFLIRRIREYWDTTGDNQHAVAAGLTHTARPITAAAAIMVAIFASFLTADILELKQLGLALAVAVFLDAVLIRLVLVPALMRLLGDWNWWLPTRPGSHPDTSATEASAAAQ</sequence>
<evidence type="ECO:0000256" key="3">
    <source>
        <dbReference type="ARBA" id="ARBA00022692"/>
    </source>
</evidence>
<dbReference type="InterPro" id="IPR004869">
    <property type="entry name" value="MMPL_dom"/>
</dbReference>
<evidence type="ECO:0000256" key="4">
    <source>
        <dbReference type="ARBA" id="ARBA00022989"/>
    </source>
</evidence>
<proteinExistence type="predicted"/>
<evidence type="ECO:0000313" key="9">
    <source>
        <dbReference type="Proteomes" id="UP000295087"/>
    </source>
</evidence>
<dbReference type="AlphaFoldDB" id="A0A4V3CPQ7"/>
<dbReference type="PROSITE" id="PS50156">
    <property type="entry name" value="SSD"/>
    <property type="match status" value="1"/>
</dbReference>
<dbReference type="SUPFAM" id="SSF82866">
    <property type="entry name" value="Multidrug efflux transporter AcrB transmembrane domain"/>
    <property type="match status" value="2"/>
</dbReference>
<comment type="caution">
    <text evidence="8">The sequence shown here is derived from an EMBL/GenBank/DDBJ whole genome shotgun (WGS) entry which is preliminary data.</text>
</comment>
<name>A0A4V3CPQ7_NOCIG</name>
<evidence type="ECO:0000256" key="5">
    <source>
        <dbReference type="ARBA" id="ARBA00023136"/>
    </source>
</evidence>
<dbReference type="RefSeq" id="WP_084475911.1">
    <property type="nucleotide sequence ID" value="NZ_JBHXPO010000006.1"/>
</dbReference>
<evidence type="ECO:0000313" key="8">
    <source>
        <dbReference type="EMBL" id="TDP38562.1"/>
    </source>
</evidence>
<dbReference type="GO" id="GO:0005886">
    <property type="term" value="C:plasma membrane"/>
    <property type="evidence" value="ECO:0007669"/>
    <property type="project" value="UniProtKB-SubCell"/>
</dbReference>
<keyword evidence="4 6" id="KW-1133">Transmembrane helix</keyword>
<feature type="transmembrane region" description="Helical" evidence="6">
    <location>
        <begin position="310"/>
        <end position="329"/>
    </location>
</feature>
<dbReference type="InterPro" id="IPR050545">
    <property type="entry name" value="Mycobact_MmpL"/>
</dbReference>
<keyword evidence="9" id="KW-1185">Reference proteome</keyword>
<evidence type="ECO:0000256" key="1">
    <source>
        <dbReference type="ARBA" id="ARBA00004651"/>
    </source>
</evidence>
<accession>A0A4V3CPQ7</accession>
<feature type="transmembrane region" description="Helical" evidence="6">
    <location>
        <begin position="674"/>
        <end position="693"/>
    </location>
</feature>
<keyword evidence="3 6" id="KW-0812">Transmembrane</keyword>
<feature type="transmembrane region" description="Helical" evidence="6">
    <location>
        <begin position="589"/>
        <end position="609"/>
    </location>
</feature>
<evidence type="ECO:0000256" key="6">
    <source>
        <dbReference type="SAM" id="Phobius"/>
    </source>
</evidence>
<comment type="subcellular location">
    <subcellularLocation>
        <location evidence="1">Cell membrane</location>
        <topology evidence="1">Multi-pass membrane protein</topology>
    </subcellularLocation>
</comment>
<dbReference type="InterPro" id="IPR000731">
    <property type="entry name" value="SSD"/>
</dbReference>
<protein>
    <submittedName>
        <fullName evidence="8">RND superfamily putative drug exporter</fullName>
    </submittedName>
</protein>
<gene>
    <name evidence="8" type="ORF">DFR75_103219</name>
</gene>
<feature type="transmembrane region" description="Helical" evidence="6">
    <location>
        <begin position="206"/>
        <end position="225"/>
    </location>
</feature>
<dbReference type="EMBL" id="SNXK01000003">
    <property type="protein sequence ID" value="TDP38562.1"/>
    <property type="molecule type" value="Genomic_DNA"/>
</dbReference>
<reference evidence="8 9" key="1">
    <citation type="submission" date="2019-03" db="EMBL/GenBank/DDBJ databases">
        <title>Genomic Encyclopedia of Type Strains, Phase IV (KMG-IV): sequencing the most valuable type-strain genomes for metagenomic binning, comparative biology and taxonomic classification.</title>
        <authorList>
            <person name="Goeker M."/>
        </authorList>
    </citation>
    <scope>NUCLEOTIDE SEQUENCE [LARGE SCALE GENOMIC DNA]</scope>
    <source>
        <strain evidence="8 9">DSM 44496</strain>
    </source>
</reference>
<keyword evidence="2" id="KW-1003">Cell membrane</keyword>